<gene>
    <name evidence="1" type="ORF">LCGC14_2625730</name>
</gene>
<dbReference type="EMBL" id="LAZR01044911">
    <property type="protein sequence ID" value="KKL03479.1"/>
    <property type="molecule type" value="Genomic_DNA"/>
</dbReference>
<organism evidence="1">
    <name type="scientific">marine sediment metagenome</name>
    <dbReference type="NCBI Taxonomy" id="412755"/>
    <lineage>
        <taxon>unclassified sequences</taxon>
        <taxon>metagenomes</taxon>
        <taxon>ecological metagenomes</taxon>
    </lineage>
</organism>
<accession>A0A0F9A1P7</accession>
<sequence length="126" mass="13283">MGQKNTAPRKINNAEGLPGQVIKSGGPGNCEAWGYEDYGLSFEGIVTGLAGAPKFQCSGLAGFGDEYFKNYWVYVIWDSAGGGAAPQGEMQPCTAFTSVGGIFTHPAFTAGLAIDDEVFLIHERIA</sequence>
<comment type="caution">
    <text evidence="1">The sequence shown here is derived from an EMBL/GenBank/DDBJ whole genome shotgun (WGS) entry which is preliminary data.</text>
</comment>
<feature type="non-terminal residue" evidence="1">
    <location>
        <position position="126"/>
    </location>
</feature>
<name>A0A0F9A1P7_9ZZZZ</name>
<dbReference type="AlphaFoldDB" id="A0A0F9A1P7"/>
<protein>
    <submittedName>
        <fullName evidence="1">Uncharacterized protein</fullName>
    </submittedName>
</protein>
<reference evidence="1" key="1">
    <citation type="journal article" date="2015" name="Nature">
        <title>Complex archaea that bridge the gap between prokaryotes and eukaryotes.</title>
        <authorList>
            <person name="Spang A."/>
            <person name="Saw J.H."/>
            <person name="Jorgensen S.L."/>
            <person name="Zaremba-Niedzwiedzka K."/>
            <person name="Martijn J."/>
            <person name="Lind A.E."/>
            <person name="van Eijk R."/>
            <person name="Schleper C."/>
            <person name="Guy L."/>
            <person name="Ettema T.J."/>
        </authorList>
    </citation>
    <scope>NUCLEOTIDE SEQUENCE</scope>
</reference>
<evidence type="ECO:0000313" key="1">
    <source>
        <dbReference type="EMBL" id="KKL03479.1"/>
    </source>
</evidence>
<proteinExistence type="predicted"/>